<dbReference type="RefSeq" id="WP_271268553.1">
    <property type="nucleotide sequence ID" value="NZ_JAMGZJ010000077.1"/>
</dbReference>
<protein>
    <submittedName>
        <fullName evidence="1">Uncharacterized protein</fullName>
    </submittedName>
</protein>
<reference evidence="1" key="1">
    <citation type="submission" date="2022-05" db="EMBL/GenBank/DDBJ databases">
        <title>Description of a novel species of Leclercia; Leclercia tamurae and the Proposal for a Novel Genus Silvania gen. nov. Containing Two Novel Species Silvania hatchlandensis sp. nov. and Silvania confinis sp. nov. Isolated from the Rhizosphere of Oak.</title>
        <authorList>
            <person name="Maddock D.W."/>
            <person name="Brady C.L."/>
            <person name="Denman S."/>
            <person name="Arnold D."/>
        </authorList>
    </citation>
    <scope>NUCLEOTIDE SEQUENCE</scope>
    <source>
        <strain evidence="1">H4N4</strain>
    </source>
</reference>
<sequence>MKKHPDKHIQQAIGYALSKGWVWVPAGHSAHCFCRLRCGHPEGEHRDHQMSVWSTPKNAQHHAMQIIRNVKHCL</sequence>
<evidence type="ECO:0000313" key="1">
    <source>
        <dbReference type="EMBL" id="MCU6670002.1"/>
    </source>
</evidence>
<dbReference type="EMBL" id="JAMGZJ010000077">
    <property type="protein sequence ID" value="MCU6670002.1"/>
    <property type="molecule type" value="Genomic_DNA"/>
</dbReference>
<evidence type="ECO:0000313" key="2">
    <source>
        <dbReference type="Proteomes" id="UP001061282"/>
    </source>
</evidence>
<gene>
    <name evidence="1" type="ORF">M8013_14740</name>
</gene>
<comment type="caution">
    <text evidence="1">The sequence shown here is derived from an EMBL/GenBank/DDBJ whole genome shotgun (WGS) entry which is preliminary data.</text>
</comment>
<name>A0A9J6QL59_9ENTR</name>
<dbReference type="Proteomes" id="UP001061282">
    <property type="component" value="Unassembled WGS sequence"/>
</dbReference>
<accession>A0A9J6QL59</accession>
<keyword evidence="2" id="KW-1185">Reference proteome</keyword>
<organism evidence="1 2">
    <name type="scientific">Silvania confinis</name>
    <dbReference type="NCBI Taxonomy" id="2926470"/>
    <lineage>
        <taxon>Bacteria</taxon>
        <taxon>Pseudomonadati</taxon>
        <taxon>Pseudomonadota</taxon>
        <taxon>Gammaproteobacteria</taxon>
        <taxon>Enterobacterales</taxon>
        <taxon>Enterobacteriaceae</taxon>
        <taxon>Silvania</taxon>
    </lineage>
</organism>
<proteinExistence type="predicted"/>
<dbReference type="AlphaFoldDB" id="A0A9J6QL59"/>